<evidence type="ECO:0000313" key="2">
    <source>
        <dbReference type="Proteomes" id="UP000053864"/>
    </source>
</evidence>
<evidence type="ECO:0000313" key="1">
    <source>
        <dbReference type="EMBL" id="ETL45578.1"/>
    </source>
</evidence>
<name>W2JJ13_PHYNI</name>
<dbReference type="AlphaFoldDB" id="W2JJ13"/>
<dbReference type="EMBL" id="KI671750">
    <property type="protein sequence ID" value="ETL45578.1"/>
    <property type="molecule type" value="Genomic_DNA"/>
</dbReference>
<sequence>RSPAKARHSFRSEGVLGCDRDHSLRTCSVDLGWIDRFPRRFKRAHLLLARAWGRLTVLLDPGALEQVDLEVRLTLLLSVVGVLGGRLRGHCFRVGWTAGGQVCRRAQIAF</sequence>
<protein>
    <submittedName>
        <fullName evidence="1">Uncharacterized protein</fullName>
    </submittedName>
</protein>
<dbReference type="Proteomes" id="UP000053864">
    <property type="component" value="Unassembled WGS sequence"/>
</dbReference>
<proteinExistence type="predicted"/>
<organism evidence="1 2">
    <name type="scientific">Phytophthora nicotianae</name>
    <name type="common">Potato buckeye rot agent</name>
    <name type="synonym">Phytophthora parasitica</name>
    <dbReference type="NCBI Taxonomy" id="4792"/>
    <lineage>
        <taxon>Eukaryota</taxon>
        <taxon>Sar</taxon>
        <taxon>Stramenopiles</taxon>
        <taxon>Oomycota</taxon>
        <taxon>Peronosporomycetes</taxon>
        <taxon>Peronosporales</taxon>
        <taxon>Peronosporaceae</taxon>
        <taxon>Phytophthora</taxon>
    </lineage>
</organism>
<reference evidence="1 2" key="1">
    <citation type="submission" date="2013-11" db="EMBL/GenBank/DDBJ databases">
        <title>The Genome Sequence of Phytophthora parasitica CJ05E6.</title>
        <authorList>
            <consortium name="The Broad Institute Genomics Platform"/>
            <person name="Russ C."/>
            <person name="Tyler B."/>
            <person name="Panabieres F."/>
            <person name="Shan W."/>
            <person name="Tripathy S."/>
            <person name="Grunwald N."/>
            <person name="Machado M."/>
            <person name="Johnson C.S."/>
            <person name="Arredondo F."/>
            <person name="Hong C."/>
            <person name="Coffey M."/>
            <person name="Young S.K."/>
            <person name="Zeng Q."/>
            <person name="Gargeya S."/>
            <person name="Fitzgerald M."/>
            <person name="Abouelleil A."/>
            <person name="Alvarado L."/>
            <person name="Chapman S.B."/>
            <person name="Gainer-Dewar J."/>
            <person name="Goldberg J."/>
            <person name="Griggs A."/>
            <person name="Gujja S."/>
            <person name="Hansen M."/>
            <person name="Howarth C."/>
            <person name="Imamovic A."/>
            <person name="Ireland A."/>
            <person name="Larimer J."/>
            <person name="McCowan C."/>
            <person name="Murphy C."/>
            <person name="Pearson M."/>
            <person name="Poon T.W."/>
            <person name="Priest M."/>
            <person name="Roberts A."/>
            <person name="Saif S."/>
            <person name="Shea T."/>
            <person name="Sykes S."/>
            <person name="Wortman J."/>
            <person name="Nusbaum C."/>
            <person name="Birren B."/>
        </authorList>
    </citation>
    <scope>NUCLEOTIDE SEQUENCE [LARGE SCALE GENOMIC DNA]</scope>
    <source>
        <strain evidence="1 2">CJ05E6</strain>
    </source>
</reference>
<feature type="non-terminal residue" evidence="1">
    <location>
        <position position="1"/>
    </location>
</feature>
<accession>W2JJ13</accession>
<gene>
    <name evidence="1" type="ORF">L916_04359</name>
</gene>